<dbReference type="GO" id="GO:0004853">
    <property type="term" value="F:uroporphyrinogen decarboxylase activity"/>
    <property type="evidence" value="ECO:0007669"/>
    <property type="project" value="InterPro"/>
</dbReference>
<dbReference type="SUPFAM" id="SSF51726">
    <property type="entry name" value="UROD/MetE-like"/>
    <property type="match status" value="1"/>
</dbReference>
<reference evidence="2 3" key="1">
    <citation type="journal article" date="2012" name="Front. Microbiol.">
        <title>Complete genome of Ignavibacterium album, a metabolically versatile, flagellated, facultative anaerobe from the phylum Chlorobi.</title>
        <authorList>
            <person name="Liu Z."/>
            <person name="Frigaard N.-U."/>
            <person name="Vogl K."/>
            <person name="Iino T."/>
            <person name="Ohkuma M."/>
            <person name="Overmann J."/>
            <person name="Bryant D.A."/>
        </authorList>
    </citation>
    <scope>NUCLEOTIDE SEQUENCE [LARGE SCALE GENOMIC DNA]</scope>
    <source>
        <strain evidence="3">DSM 19864 / JCM 16511 / NBRC 101810 / Mat9-16</strain>
    </source>
</reference>
<dbReference type="STRING" id="945713.IALB_1817"/>
<dbReference type="Proteomes" id="UP000007394">
    <property type="component" value="Chromosome"/>
</dbReference>
<dbReference type="RefSeq" id="WP_014560675.1">
    <property type="nucleotide sequence ID" value="NC_017464.1"/>
</dbReference>
<evidence type="ECO:0000313" key="2">
    <source>
        <dbReference type="EMBL" id="AFH49524.1"/>
    </source>
</evidence>
<dbReference type="KEGG" id="ial:IALB_1817"/>
<dbReference type="HOGENOM" id="CLU_787097_0_0_10"/>
<dbReference type="InterPro" id="IPR038071">
    <property type="entry name" value="UROD/MetE-like_sf"/>
</dbReference>
<organism evidence="2 3">
    <name type="scientific">Ignavibacterium album (strain DSM 19864 / JCM 16511 / NBRC 101810 / Mat9-16)</name>
    <dbReference type="NCBI Taxonomy" id="945713"/>
    <lineage>
        <taxon>Bacteria</taxon>
        <taxon>Pseudomonadati</taxon>
        <taxon>Ignavibacteriota</taxon>
        <taxon>Ignavibacteria</taxon>
        <taxon>Ignavibacteriales</taxon>
        <taxon>Ignavibacteriaceae</taxon>
        <taxon>Ignavibacterium</taxon>
    </lineage>
</organism>
<dbReference type="AlphaFoldDB" id="I0AKL7"/>
<dbReference type="Gene3D" id="3.20.20.210">
    <property type="match status" value="1"/>
</dbReference>
<feature type="domain" description="Uroporphyrinogen decarboxylase (URO-D)" evidence="1">
    <location>
        <begin position="103"/>
        <end position="340"/>
    </location>
</feature>
<dbReference type="InterPro" id="IPR052024">
    <property type="entry name" value="Methanogen_methyltrans"/>
</dbReference>
<dbReference type="InterPro" id="IPR000257">
    <property type="entry name" value="Uroporphyrinogen_deCOase"/>
</dbReference>
<dbReference type="OrthoDB" id="9815759at2"/>
<protein>
    <submittedName>
        <fullName evidence="2">Uroporphyrinogen-III decarboxylase-like protein</fullName>
    </submittedName>
</protein>
<gene>
    <name evidence="2" type="ordered locus">IALB_1817</name>
</gene>
<dbReference type="PANTHER" id="PTHR47099">
    <property type="entry name" value="METHYLCOBAMIDE:COM METHYLTRANSFERASE MTBA"/>
    <property type="match status" value="1"/>
</dbReference>
<evidence type="ECO:0000313" key="3">
    <source>
        <dbReference type="Proteomes" id="UP000007394"/>
    </source>
</evidence>
<proteinExistence type="predicted"/>
<accession>I0AKL7</accession>
<keyword evidence="3" id="KW-1185">Reference proteome</keyword>
<evidence type="ECO:0000259" key="1">
    <source>
        <dbReference type="Pfam" id="PF01208"/>
    </source>
</evidence>
<dbReference type="PATRIC" id="fig|945713.3.peg.1825"/>
<name>I0AKL7_IGNAJ</name>
<dbReference type="eggNOG" id="COG0407">
    <property type="taxonomic scope" value="Bacteria"/>
</dbReference>
<dbReference type="PANTHER" id="PTHR47099:SF1">
    <property type="entry name" value="METHYLCOBAMIDE:COM METHYLTRANSFERASE MTBA"/>
    <property type="match status" value="1"/>
</dbReference>
<sequence>MIIPNPDINSFIKTLRNKRADFIPIAELGVHPIIKEKFIGKKILTIKDEIEFWFKAGYDYVKLQPMVDFNPAKIKSDSNLTFNDDGSIFRKWASESSGVITSIKEFEQYVFPKLDEIVYKRFEEAAKNLPEGMGIVGQYGDIFTMTWEMMGFENFSLSLFEDDRLIKLINDEVGKIVLRMFENMSQIEEVKALWYSDDIAYSNGLMVSPDTLDKYFFPWLKKIGEIAKSVNKPLIYHSDGVLFDVMDKIIDCGVNALHPIEPKAMNIVEVKNRYGDKLCLIGNIDVDLLARGSKEEVVKNVLFNIENIGRKGGYCVGSGNSIPEYVNLENYIAMIETVKSIS</sequence>
<dbReference type="GO" id="GO:0006779">
    <property type="term" value="P:porphyrin-containing compound biosynthetic process"/>
    <property type="evidence" value="ECO:0007669"/>
    <property type="project" value="InterPro"/>
</dbReference>
<dbReference type="EMBL" id="CP003418">
    <property type="protein sequence ID" value="AFH49524.1"/>
    <property type="molecule type" value="Genomic_DNA"/>
</dbReference>
<dbReference type="Pfam" id="PF01208">
    <property type="entry name" value="URO-D"/>
    <property type="match status" value="1"/>
</dbReference>